<evidence type="ECO:0000256" key="2">
    <source>
        <dbReference type="ARBA" id="ARBA00022679"/>
    </source>
</evidence>
<dbReference type="InterPro" id="IPR001077">
    <property type="entry name" value="COMT_C"/>
</dbReference>
<accession>A0ABD3T2D3</accession>
<gene>
    <name evidence="8" type="ORF">ACJIZ3_019682</name>
</gene>
<evidence type="ECO:0008006" key="10">
    <source>
        <dbReference type="Google" id="ProtNLM"/>
    </source>
</evidence>
<evidence type="ECO:0000256" key="4">
    <source>
        <dbReference type="ARBA" id="ARBA00034481"/>
    </source>
</evidence>
<dbReference type="EMBL" id="JBJXBP010000005">
    <property type="protein sequence ID" value="KAL3830880.1"/>
    <property type="molecule type" value="Genomic_DNA"/>
</dbReference>
<dbReference type="InterPro" id="IPR036388">
    <property type="entry name" value="WH-like_DNA-bd_sf"/>
</dbReference>
<name>A0ABD3T2D3_9LAMI</name>
<dbReference type="SUPFAM" id="SSF53335">
    <property type="entry name" value="S-adenosyl-L-methionine-dependent methyltransferases"/>
    <property type="match status" value="1"/>
</dbReference>
<dbReference type="InterPro" id="IPR029063">
    <property type="entry name" value="SAM-dependent_MTases_sf"/>
</dbReference>
<feature type="active site" description="Proton acceptor" evidence="5">
    <location>
        <position position="291"/>
    </location>
</feature>
<sequence>MLLYNIVNERLKSITNPQIKNNKDFIFQKMPLLNGLQSSDELLEAQAHVWNHIFNFVNSMSLKCALQLNILDIIHKHNKPMTLSELINALPINKAKSEHIYRLMRILIHSKFFVKVNISDKDDEEGYWLTPSSRLLLRNGPSSMAPFALATLDPVLVDPWHHLGAWFQDDSPMAFVTAHGRTLWEKAFEEPRVNQFFNDAMTSDAQFVANLLIKDYKQVFDGLKSMVDVGGGTGGMAKFVVDACPGLKCVVLELEHVIDGLKGDEKLSFVVGDMFVSIPRADAVFLKWILHDWNDEDCVKILKKCKEAIPSKDNGGKVIMVEMILDDKKKLDHEKVETQLFFDMEMMTILAAKERTEKEWAKLFFDAGFTSYKITLLGLRALIEIFP</sequence>
<dbReference type="FunFam" id="1.10.10.10:FF:000213">
    <property type="entry name" value="Coniferyl alcohol 9-O-methyltransferase"/>
    <property type="match status" value="1"/>
</dbReference>
<evidence type="ECO:0000313" key="8">
    <source>
        <dbReference type="EMBL" id="KAL3830880.1"/>
    </source>
</evidence>
<reference evidence="8 9" key="1">
    <citation type="submission" date="2024-12" db="EMBL/GenBank/DDBJ databases">
        <title>The unique morphological basis and parallel evolutionary history of personate flowers in Penstemon.</title>
        <authorList>
            <person name="Depatie T.H."/>
            <person name="Wessinger C.A."/>
        </authorList>
    </citation>
    <scope>NUCLEOTIDE SEQUENCE [LARGE SCALE GENOMIC DNA]</scope>
    <source>
        <strain evidence="8">WTNN_2</strain>
        <tissue evidence="8">Leaf</tissue>
    </source>
</reference>
<feature type="domain" description="O-methyltransferase dimerisation" evidence="7">
    <location>
        <begin position="50"/>
        <end position="138"/>
    </location>
</feature>
<evidence type="ECO:0000259" key="6">
    <source>
        <dbReference type="Pfam" id="PF00891"/>
    </source>
</evidence>
<keyword evidence="9" id="KW-1185">Reference proteome</keyword>
<dbReference type="Pfam" id="PF00891">
    <property type="entry name" value="Methyltransf_2"/>
    <property type="match status" value="1"/>
</dbReference>
<proteinExistence type="inferred from homology"/>
<dbReference type="Pfam" id="PF08100">
    <property type="entry name" value="Dimerisation"/>
    <property type="match status" value="1"/>
</dbReference>
<evidence type="ECO:0000256" key="1">
    <source>
        <dbReference type="ARBA" id="ARBA00022603"/>
    </source>
</evidence>
<dbReference type="PIRSF" id="PIRSF005739">
    <property type="entry name" value="O-mtase"/>
    <property type="match status" value="1"/>
</dbReference>
<comment type="similarity">
    <text evidence="4">Belongs to the class I-like SAM-binding methyltransferase superfamily. Cation-independent O-methyltransferase family. COMT subfamily.</text>
</comment>
<protein>
    <recommendedName>
        <fullName evidence="10">O-methyltransferase</fullName>
    </recommendedName>
</protein>
<dbReference type="GO" id="GO:0008757">
    <property type="term" value="F:S-adenosylmethionine-dependent methyltransferase activity"/>
    <property type="evidence" value="ECO:0007669"/>
    <property type="project" value="UniProtKB-ARBA"/>
</dbReference>
<dbReference type="PANTHER" id="PTHR11746">
    <property type="entry name" value="O-METHYLTRANSFERASE"/>
    <property type="match status" value="1"/>
</dbReference>
<dbReference type="PROSITE" id="PS51683">
    <property type="entry name" value="SAM_OMT_II"/>
    <property type="match status" value="1"/>
</dbReference>
<feature type="domain" description="O-methyltransferase C-terminal" evidence="6">
    <location>
        <begin position="160"/>
        <end position="369"/>
    </location>
</feature>
<dbReference type="Gene3D" id="3.40.50.150">
    <property type="entry name" value="Vaccinia Virus protein VP39"/>
    <property type="match status" value="1"/>
</dbReference>
<dbReference type="Proteomes" id="UP001634393">
    <property type="component" value="Unassembled WGS sequence"/>
</dbReference>
<dbReference type="GO" id="GO:0032259">
    <property type="term" value="P:methylation"/>
    <property type="evidence" value="ECO:0007669"/>
    <property type="project" value="UniProtKB-KW"/>
</dbReference>
<evidence type="ECO:0000259" key="7">
    <source>
        <dbReference type="Pfam" id="PF08100"/>
    </source>
</evidence>
<evidence type="ECO:0000256" key="5">
    <source>
        <dbReference type="PIRSR" id="PIRSR005739-1"/>
    </source>
</evidence>
<dbReference type="InterPro" id="IPR012967">
    <property type="entry name" value="COMT_dimerisation"/>
</dbReference>
<organism evidence="8 9">
    <name type="scientific">Penstemon smallii</name>
    <dbReference type="NCBI Taxonomy" id="265156"/>
    <lineage>
        <taxon>Eukaryota</taxon>
        <taxon>Viridiplantae</taxon>
        <taxon>Streptophyta</taxon>
        <taxon>Embryophyta</taxon>
        <taxon>Tracheophyta</taxon>
        <taxon>Spermatophyta</taxon>
        <taxon>Magnoliopsida</taxon>
        <taxon>eudicotyledons</taxon>
        <taxon>Gunneridae</taxon>
        <taxon>Pentapetalae</taxon>
        <taxon>asterids</taxon>
        <taxon>lamiids</taxon>
        <taxon>Lamiales</taxon>
        <taxon>Plantaginaceae</taxon>
        <taxon>Cheloneae</taxon>
        <taxon>Penstemon</taxon>
    </lineage>
</organism>
<evidence type="ECO:0000256" key="3">
    <source>
        <dbReference type="ARBA" id="ARBA00022691"/>
    </source>
</evidence>
<dbReference type="InterPro" id="IPR016461">
    <property type="entry name" value="COMT-like"/>
</dbReference>
<dbReference type="Gene3D" id="1.10.10.10">
    <property type="entry name" value="Winged helix-like DNA-binding domain superfamily/Winged helix DNA-binding domain"/>
    <property type="match status" value="1"/>
</dbReference>
<keyword evidence="3" id="KW-0949">S-adenosyl-L-methionine</keyword>
<dbReference type="AlphaFoldDB" id="A0ABD3T2D3"/>
<keyword evidence="2" id="KW-0808">Transferase</keyword>
<dbReference type="FunFam" id="3.40.50.150:FF:000057">
    <property type="entry name" value="O-methyltransferase ZRP4"/>
    <property type="match status" value="1"/>
</dbReference>
<dbReference type="SUPFAM" id="SSF46785">
    <property type="entry name" value="Winged helix' DNA-binding domain"/>
    <property type="match status" value="1"/>
</dbReference>
<evidence type="ECO:0000313" key="9">
    <source>
        <dbReference type="Proteomes" id="UP001634393"/>
    </source>
</evidence>
<keyword evidence="1" id="KW-0489">Methyltransferase</keyword>
<dbReference type="InterPro" id="IPR036390">
    <property type="entry name" value="WH_DNA-bd_sf"/>
</dbReference>
<comment type="caution">
    <text evidence="8">The sequence shown here is derived from an EMBL/GenBank/DDBJ whole genome shotgun (WGS) entry which is preliminary data.</text>
</comment>